<proteinExistence type="predicted"/>
<feature type="non-terminal residue" evidence="1">
    <location>
        <position position="1"/>
    </location>
</feature>
<dbReference type="EMBL" id="AMFJ01034234">
    <property type="protein sequence ID" value="EKD29869.1"/>
    <property type="molecule type" value="Genomic_DNA"/>
</dbReference>
<dbReference type="AlphaFoldDB" id="K1YX01"/>
<accession>K1YX01</accession>
<comment type="caution">
    <text evidence="1">The sequence shown here is derived from an EMBL/GenBank/DDBJ whole genome shotgun (WGS) entry which is preliminary data.</text>
</comment>
<gene>
    <name evidence="1" type="ORF">ACD_78C00234G0001</name>
</gene>
<protein>
    <recommendedName>
        <fullName evidence="2">VWFA domain-containing protein</fullName>
    </recommendedName>
</protein>
<dbReference type="Gene3D" id="3.40.50.410">
    <property type="entry name" value="von Willebrand factor, type A domain"/>
    <property type="match status" value="1"/>
</dbReference>
<evidence type="ECO:0008006" key="2">
    <source>
        <dbReference type="Google" id="ProtNLM"/>
    </source>
</evidence>
<evidence type="ECO:0000313" key="1">
    <source>
        <dbReference type="EMBL" id="EKD29869.1"/>
    </source>
</evidence>
<sequence>VLLSDGWEKENLGDTTMISSLFAGKNVTLSTVGIGSDKGWPIPMGQDPFGNTTYKLFGGEMVTSHLEPDNLKSLADIGKGSYISWENIWSSLNKTLSKIQRRTIVGSANNSGDSGRVLVMIASAFFLIFLLIPASFLKKWNE</sequence>
<name>K1YX01_9BACT</name>
<dbReference type="InterPro" id="IPR036465">
    <property type="entry name" value="vWFA_dom_sf"/>
</dbReference>
<organism evidence="1">
    <name type="scientific">uncultured bacterium</name>
    <name type="common">gcode 4</name>
    <dbReference type="NCBI Taxonomy" id="1234023"/>
    <lineage>
        <taxon>Bacteria</taxon>
        <taxon>environmental samples</taxon>
    </lineage>
</organism>
<reference evidence="1" key="1">
    <citation type="journal article" date="2012" name="Science">
        <title>Fermentation, hydrogen, and sulfur metabolism in multiple uncultivated bacterial phyla.</title>
        <authorList>
            <person name="Wrighton K.C."/>
            <person name="Thomas B.C."/>
            <person name="Sharon I."/>
            <person name="Miller C.S."/>
            <person name="Castelle C.J."/>
            <person name="VerBerkmoes N.C."/>
            <person name="Wilkins M.J."/>
            <person name="Hettich R.L."/>
            <person name="Lipton M.S."/>
            <person name="Williams K.H."/>
            <person name="Long P.E."/>
            <person name="Banfield J.F."/>
        </authorList>
    </citation>
    <scope>NUCLEOTIDE SEQUENCE [LARGE SCALE GENOMIC DNA]</scope>
</reference>